<dbReference type="InterPro" id="IPR000297">
    <property type="entry name" value="PPIase_PpiC"/>
</dbReference>
<evidence type="ECO:0000256" key="2">
    <source>
        <dbReference type="ARBA" id="ARBA00018370"/>
    </source>
</evidence>
<dbReference type="PANTHER" id="PTHR47529">
    <property type="entry name" value="PEPTIDYL-PROLYL CIS-TRANS ISOMERASE D"/>
    <property type="match status" value="1"/>
</dbReference>
<comment type="similarity">
    <text evidence="11">Belongs to the PpiD chaperone family.</text>
</comment>
<evidence type="ECO:0000313" key="18">
    <source>
        <dbReference type="Proteomes" id="UP000185494"/>
    </source>
</evidence>
<evidence type="ECO:0000256" key="5">
    <source>
        <dbReference type="ARBA" id="ARBA00022692"/>
    </source>
</evidence>
<dbReference type="Gene3D" id="1.10.4030.10">
    <property type="entry name" value="Porin chaperone SurA, peptide-binding domain"/>
    <property type="match status" value="1"/>
</dbReference>
<name>A0A1L7AEQ1_9PROT</name>
<proteinExistence type="inferred from homology"/>
<evidence type="ECO:0000256" key="6">
    <source>
        <dbReference type="ARBA" id="ARBA00022989"/>
    </source>
</evidence>
<dbReference type="PROSITE" id="PS50198">
    <property type="entry name" value="PPIC_PPIASE_2"/>
    <property type="match status" value="1"/>
</dbReference>
<dbReference type="KEGG" id="rgi:RGI145_09045"/>
<dbReference type="SUPFAM" id="SSF54534">
    <property type="entry name" value="FKBP-like"/>
    <property type="match status" value="1"/>
</dbReference>
<dbReference type="RefSeq" id="WP_075798112.1">
    <property type="nucleotide sequence ID" value="NZ_CP015583.1"/>
</dbReference>
<keyword evidence="14" id="KW-0413">Isomerase</keyword>
<dbReference type="Proteomes" id="UP000185494">
    <property type="component" value="Chromosome 1"/>
</dbReference>
<dbReference type="PANTHER" id="PTHR47529:SF1">
    <property type="entry name" value="PERIPLASMIC CHAPERONE PPID"/>
    <property type="match status" value="1"/>
</dbReference>
<keyword evidence="4" id="KW-0997">Cell inner membrane</keyword>
<sequence>MLTAFRRLAGTWFAKGLFLLLILSFGIWGIEDVVRNFGRDSAVARVDGHPIELAEAQAAARRQMAQLQRQLGPDFAINDALRQTAAQQAVAALVNQRIASAESDRMGVAASDQAVRDYVFAIPAFQAGGQFSRAIFNQFLRGNGLDENGFLALVKRELERQQIITSVRAGIHAPDALVKPLLAQAGERRVVELATLPLSDAPEPPAPTEEQLRRFWENNPQQFSTPELRTATVARLAAEIVMKDVQVTDEEIAQAYAAAGDRFHTPERRTLEQVLFPTGPQAEEEAKALAATWKNGADFATITEKAKAEGGQPVELGTLSQAEIPVPELVRAAFATPEGEVSAPVKSSFGWHVLKVVKVEPPAVRGLDQARDELRNELAQSKAADLAFERINGAEDALAGGAKLAEAAKQFGMEVGTVTVDATGHAPDGQAASLPVPDYARDETLAAIFAAQPRQPARMEESKAGAGFVGVELDSVQPPAPRPFEQVEDAVRAAWTEDARAHAQEEKAAALLAAVKDGRSLEDAAKEAGVIALRSDPFGRDGRNEAGPRVPPELLNQIFGTKPNDATMVRTAQGFAVAQVLEVTPGDVADASALRAFRGRIESGMGDELEIQYLNALRDRTPVQINEALLPQVAGGMP</sequence>
<dbReference type="EMBL" id="CP015583">
    <property type="protein sequence ID" value="APT57221.1"/>
    <property type="molecule type" value="Genomic_DNA"/>
</dbReference>
<evidence type="ECO:0000259" key="16">
    <source>
        <dbReference type="PROSITE" id="PS50198"/>
    </source>
</evidence>
<keyword evidence="5 15" id="KW-0812">Transmembrane</keyword>
<keyword evidence="7 15" id="KW-0472">Membrane</keyword>
<evidence type="ECO:0000256" key="1">
    <source>
        <dbReference type="ARBA" id="ARBA00004382"/>
    </source>
</evidence>
<dbReference type="InterPro" id="IPR027304">
    <property type="entry name" value="Trigger_fact/SurA_dom_sf"/>
</dbReference>
<dbReference type="GO" id="GO:0005886">
    <property type="term" value="C:plasma membrane"/>
    <property type="evidence" value="ECO:0007669"/>
    <property type="project" value="UniProtKB-SubCell"/>
</dbReference>
<evidence type="ECO:0000256" key="12">
    <source>
        <dbReference type="ARBA" id="ARBA00040743"/>
    </source>
</evidence>
<evidence type="ECO:0000256" key="8">
    <source>
        <dbReference type="ARBA" id="ARBA00023186"/>
    </source>
</evidence>
<protein>
    <recommendedName>
        <fullName evidence="2">Parvulin-like PPIase</fullName>
    </recommendedName>
    <alternativeName>
        <fullName evidence="9">Peptidyl-prolyl cis-trans isomerase plp</fullName>
    </alternativeName>
    <alternativeName>
        <fullName evidence="12">Periplasmic chaperone PpiD</fullName>
    </alternativeName>
    <alternativeName>
        <fullName evidence="13">Periplasmic folding chaperone</fullName>
    </alternativeName>
    <alternativeName>
        <fullName evidence="10">Rotamase plp</fullName>
    </alternativeName>
</protein>
<accession>A0A1L7AEQ1</accession>
<dbReference type="AlphaFoldDB" id="A0A1L7AEQ1"/>
<dbReference type="eggNOG" id="COG0760">
    <property type="taxonomic scope" value="Bacteria"/>
</dbReference>
<reference evidence="17 18" key="1">
    <citation type="submission" date="2016-05" db="EMBL/GenBank/DDBJ databases">
        <title>Complete Genome and Methylome Analysis of Psychrotrophic Bacterial Isolates from Antarctic Lake Untersee.</title>
        <authorList>
            <person name="Fomenkov A."/>
            <person name="Akimov V.N."/>
            <person name="Vasilyeva L.V."/>
            <person name="Andersen D."/>
            <person name="Vincze T."/>
            <person name="Roberts R.J."/>
        </authorList>
    </citation>
    <scope>NUCLEOTIDE SEQUENCE [LARGE SCALE GENOMIC DNA]</scope>
    <source>
        <strain evidence="17 18">U14-5</strain>
    </source>
</reference>
<evidence type="ECO:0000313" key="17">
    <source>
        <dbReference type="EMBL" id="APT57221.1"/>
    </source>
</evidence>
<evidence type="ECO:0000256" key="10">
    <source>
        <dbReference type="ARBA" id="ARBA00031484"/>
    </source>
</evidence>
<dbReference type="Pfam" id="PF13624">
    <property type="entry name" value="SurA_N_3"/>
    <property type="match status" value="1"/>
</dbReference>
<organism evidence="17 18">
    <name type="scientific">Roseomonas gilardii</name>
    <dbReference type="NCBI Taxonomy" id="257708"/>
    <lineage>
        <taxon>Bacteria</taxon>
        <taxon>Pseudomonadati</taxon>
        <taxon>Pseudomonadota</taxon>
        <taxon>Alphaproteobacteria</taxon>
        <taxon>Acetobacterales</taxon>
        <taxon>Roseomonadaceae</taxon>
        <taxon>Roseomonas</taxon>
    </lineage>
</organism>
<evidence type="ECO:0000256" key="14">
    <source>
        <dbReference type="PROSITE-ProRule" id="PRU00278"/>
    </source>
</evidence>
<evidence type="ECO:0000256" key="9">
    <source>
        <dbReference type="ARBA" id="ARBA00030642"/>
    </source>
</evidence>
<gene>
    <name evidence="17" type="ORF">RGI145_09045</name>
</gene>
<feature type="domain" description="PpiC" evidence="16">
    <location>
        <begin position="266"/>
        <end position="358"/>
    </location>
</feature>
<keyword evidence="8" id="KW-0143">Chaperone</keyword>
<evidence type="ECO:0000256" key="11">
    <source>
        <dbReference type="ARBA" id="ARBA00038408"/>
    </source>
</evidence>
<comment type="subcellular location">
    <subcellularLocation>
        <location evidence="1">Cell inner membrane</location>
        <topology evidence="1">Single-pass type II membrane protein</topology>
        <orientation evidence="1">Periplasmic side</orientation>
    </subcellularLocation>
</comment>
<dbReference type="InterPro" id="IPR046357">
    <property type="entry name" value="PPIase_dom_sf"/>
</dbReference>
<evidence type="ECO:0000256" key="3">
    <source>
        <dbReference type="ARBA" id="ARBA00022475"/>
    </source>
</evidence>
<evidence type="ECO:0000256" key="15">
    <source>
        <dbReference type="SAM" id="Phobius"/>
    </source>
</evidence>
<dbReference type="STRING" id="257708.RGI145_09045"/>
<evidence type="ECO:0000256" key="7">
    <source>
        <dbReference type="ARBA" id="ARBA00023136"/>
    </source>
</evidence>
<feature type="transmembrane region" description="Helical" evidence="15">
    <location>
        <begin position="12"/>
        <end position="30"/>
    </location>
</feature>
<evidence type="ECO:0000256" key="4">
    <source>
        <dbReference type="ARBA" id="ARBA00022519"/>
    </source>
</evidence>
<evidence type="ECO:0000256" key="13">
    <source>
        <dbReference type="ARBA" id="ARBA00042775"/>
    </source>
</evidence>
<dbReference type="Gene3D" id="3.10.50.40">
    <property type="match status" value="1"/>
</dbReference>
<dbReference type="GO" id="GO:0003755">
    <property type="term" value="F:peptidyl-prolyl cis-trans isomerase activity"/>
    <property type="evidence" value="ECO:0007669"/>
    <property type="project" value="UniProtKB-KW"/>
</dbReference>
<keyword evidence="3" id="KW-1003">Cell membrane</keyword>
<dbReference type="SUPFAM" id="SSF109998">
    <property type="entry name" value="Triger factor/SurA peptide-binding domain-like"/>
    <property type="match status" value="1"/>
</dbReference>
<keyword evidence="14" id="KW-0697">Rotamase</keyword>
<dbReference type="Pfam" id="PF13145">
    <property type="entry name" value="Rotamase_2"/>
    <property type="match status" value="1"/>
</dbReference>
<keyword evidence="6 15" id="KW-1133">Transmembrane helix</keyword>
<dbReference type="InterPro" id="IPR052029">
    <property type="entry name" value="PpiD_chaperone"/>
</dbReference>